<dbReference type="AlphaFoldDB" id="C4V423"/>
<evidence type="ECO:0000259" key="1">
    <source>
        <dbReference type="PROSITE" id="PS51186"/>
    </source>
</evidence>
<dbReference type="EMBL" id="ACLA01000020">
    <property type="protein sequence ID" value="EEQ48287.1"/>
    <property type="molecule type" value="Genomic_DNA"/>
</dbReference>
<keyword evidence="3" id="KW-1185">Reference proteome</keyword>
<dbReference type="InterPro" id="IPR016181">
    <property type="entry name" value="Acyl_CoA_acyltransferase"/>
</dbReference>
<dbReference type="GO" id="GO:0016747">
    <property type="term" value="F:acyltransferase activity, transferring groups other than amino-acyl groups"/>
    <property type="evidence" value="ECO:0007669"/>
    <property type="project" value="InterPro"/>
</dbReference>
<dbReference type="Pfam" id="PF13302">
    <property type="entry name" value="Acetyltransf_3"/>
    <property type="match status" value="1"/>
</dbReference>
<dbReference type="PANTHER" id="PTHR43415:SF3">
    <property type="entry name" value="GNAT-FAMILY ACETYLTRANSFERASE"/>
    <property type="match status" value="1"/>
</dbReference>
<organism evidence="2 3">
    <name type="scientific">Selenomonas flueggei ATCC 43531</name>
    <dbReference type="NCBI Taxonomy" id="638302"/>
    <lineage>
        <taxon>Bacteria</taxon>
        <taxon>Bacillati</taxon>
        <taxon>Bacillota</taxon>
        <taxon>Negativicutes</taxon>
        <taxon>Selenomonadales</taxon>
        <taxon>Selenomonadaceae</taxon>
        <taxon>Selenomonas</taxon>
    </lineage>
</organism>
<evidence type="ECO:0000313" key="2">
    <source>
        <dbReference type="EMBL" id="EEQ48287.1"/>
    </source>
</evidence>
<dbReference type="Gene3D" id="3.40.630.30">
    <property type="match status" value="1"/>
</dbReference>
<dbReference type="HOGENOM" id="CLU_013985_29_0_9"/>
<dbReference type="InterPro" id="IPR000182">
    <property type="entry name" value="GNAT_dom"/>
</dbReference>
<name>C4V423_9FIRM</name>
<reference evidence="2 3" key="1">
    <citation type="submission" date="2009-04" db="EMBL/GenBank/DDBJ databases">
        <authorList>
            <person name="Qin X."/>
            <person name="Bachman B."/>
            <person name="Battles P."/>
            <person name="Bell A."/>
            <person name="Bess C."/>
            <person name="Bickham C."/>
            <person name="Chaboub L."/>
            <person name="Chen D."/>
            <person name="Coyle M."/>
            <person name="Deiros D.R."/>
            <person name="Dinh H."/>
            <person name="Forbes L."/>
            <person name="Fowler G."/>
            <person name="Francisco L."/>
            <person name="Fu Q."/>
            <person name="Gubbala S."/>
            <person name="Hale W."/>
            <person name="Han Y."/>
            <person name="Hemphill L."/>
            <person name="Highlander S.K."/>
            <person name="Hirani K."/>
            <person name="Hogues M."/>
            <person name="Jackson L."/>
            <person name="Jakkamsetti A."/>
            <person name="Javaid M."/>
            <person name="Jiang H."/>
            <person name="Korchina V."/>
            <person name="Kovar C."/>
            <person name="Lara F."/>
            <person name="Lee S."/>
            <person name="Mata R."/>
            <person name="Mathew T."/>
            <person name="Moen C."/>
            <person name="Morales K."/>
            <person name="Munidasa M."/>
            <person name="Nazareth L."/>
            <person name="Ngo R."/>
            <person name="Nguyen L."/>
            <person name="Okwuonu G."/>
            <person name="Ongeri F."/>
            <person name="Patil S."/>
            <person name="Petrosino J."/>
            <person name="Pham C."/>
            <person name="Pham P."/>
            <person name="Pu L.-L."/>
            <person name="Puazo M."/>
            <person name="Raj R."/>
            <person name="Reid J."/>
            <person name="Rouhana J."/>
            <person name="Saada N."/>
            <person name="Shang Y."/>
            <person name="Simmons D."/>
            <person name="Thornton R."/>
            <person name="Warren J."/>
            <person name="Weissenberger G."/>
            <person name="Zhang J."/>
            <person name="Zhang L."/>
            <person name="Zhou C."/>
            <person name="Zhu D."/>
            <person name="Muzny D."/>
            <person name="Worley K."/>
            <person name="Gibbs R."/>
        </authorList>
    </citation>
    <scope>NUCLEOTIDE SEQUENCE [LARGE SCALE GENOMIC DNA]</scope>
    <source>
        <strain evidence="2 3">ATCC 43531</strain>
    </source>
</reference>
<gene>
    <name evidence="2" type="ORF">HMPREF0908_1267</name>
</gene>
<comment type="caution">
    <text evidence="2">The sequence shown here is derived from an EMBL/GenBank/DDBJ whole genome shotgun (WGS) entry which is preliminary data.</text>
</comment>
<keyword evidence="2" id="KW-0808">Transferase</keyword>
<dbReference type="STRING" id="638302.HMPREF0908_1267"/>
<evidence type="ECO:0000313" key="3">
    <source>
        <dbReference type="Proteomes" id="UP000005309"/>
    </source>
</evidence>
<dbReference type="PANTHER" id="PTHR43415">
    <property type="entry name" value="SPERMIDINE N(1)-ACETYLTRANSFERASE"/>
    <property type="match status" value="1"/>
</dbReference>
<dbReference type="OrthoDB" id="9795206at2"/>
<accession>C4V423</accession>
<dbReference type="PROSITE" id="PS51186">
    <property type="entry name" value="GNAT"/>
    <property type="match status" value="1"/>
</dbReference>
<dbReference type="SUPFAM" id="SSF55729">
    <property type="entry name" value="Acyl-CoA N-acyltransferases (Nat)"/>
    <property type="match status" value="1"/>
</dbReference>
<dbReference type="RefSeq" id="WP_006690001.1">
    <property type="nucleotide sequence ID" value="NZ_GG694006.1"/>
</dbReference>
<proteinExistence type="predicted"/>
<feature type="domain" description="N-acetyltransferase" evidence="1">
    <location>
        <begin position="7"/>
        <end position="161"/>
    </location>
</feature>
<sequence length="161" mass="19063">MPKKELIYLRPAEYADAMLLFQWRNDRETRANSLHGEKIVYEDHVRWLKSVLGTEKAKHFYILMVNNMPTGQIRLSIDQETALISYSIDVRFRARGYGRLILQMMEDKLGEENEHLHLVGYVKKENIASRRAFIALKYTEYSENDLLRYEKRIGIAGRPRE</sequence>
<dbReference type="eggNOG" id="COG1670">
    <property type="taxonomic scope" value="Bacteria"/>
</dbReference>
<protein>
    <submittedName>
        <fullName evidence="2">Acetyltransferase, GNAT family</fullName>
    </submittedName>
</protein>
<dbReference type="Proteomes" id="UP000005309">
    <property type="component" value="Unassembled WGS sequence"/>
</dbReference>